<evidence type="ECO:0000313" key="1">
    <source>
        <dbReference type="EMBL" id="JAH95027.1"/>
    </source>
</evidence>
<reference evidence="1" key="1">
    <citation type="submission" date="2014-11" db="EMBL/GenBank/DDBJ databases">
        <authorList>
            <person name="Amaro Gonzalez C."/>
        </authorList>
    </citation>
    <scope>NUCLEOTIDE SEQUENCE</scope>
</reference>
<organism evidence="1">
    <name type="scientific">Anguilla anguilla</name>
    <name type="common">European freshwater eel</name>
    <name type="synonym">Muraena anguilla</name>
    <dbReference type="NCBI Taxonomy" id="7936"/>
    <lineage>
        <taxon>Eukaryota</taxon>
        <taxon>Metazoa</taxon>
        <taxon>Chordata</taxon>
        <taxon>Craniata</taxon>
        <taxon>Vertebrata</taxon>
        <taxon>Euteleostomi</taxon>
        <taxon>Actinopterygii</taxon>
        <taxon>Neopterygii</taxon>
        <taxon>Teleostei</taxon>
        <taxon>Anguilliformes</taxon>
        <taxon>Anguillidae</taxon>
        <taxon>Anguilla</taxon>
    </lineage>
</organism>
<name>A0A0E9WX27_ANGAN</name>
<accession>A0A0E9WX27</accession>
<dbReference type="EMBL" id="GBXM01013550">
    <property type="protein sequence ID" value="JAH95027.1"/>
    <property type="molecule type" value="Transcribed_RNA"/>
</dbReference>
<proteinExistence type="predicted"/>
<reference evidence="1" key="2">
    <citation type="journal article" date="2015" name="Fish Shellfish Immunol.">
        <title>Early steps in the European eel (Anguilla anguilla)-Vibrio vulnificus interaction in the gills: Role of the RtxA13 toxin.</title>
        <authorList>
            <person name="Callol A."/>
            <person name="Pajuelo D."/>
            <person name="Ebbesson L."/>
            <person name="Teles M."/>
            <person name="MacKenzie S."/>
            <person name="Amaro C."/>
        </authorList>
    </citation>
    <scope>NUCLEOTIDE SEQUENCE</scope>
</reference>
<sequence length="52" mass="5697">MCVYIYVPSLVISSFTHRISIFNSLTAPPTFSTVCPSISRGLLRGGVSLLFF</sequence>
<dbReference type="AlphaFoldDB" id="A0A0E9WX27"/>
<protein>
    <submittedName>
        <fullName evidence="1">Uncharacterized protein</fullName>
    </submittedName>
</protein>